<keyword evidence="1" id="KW-0732">Signal</keyword>
<dbReference type="AlphaFoldDB" id="A0AA41R2H9"/>
<dbReference type="Proteomes" id="UP001165427">
    <property type="component" value="Unassembled WGS sequence"/>
</dbReference>
<sequence>MSLNPLRLLLFAALVTLLHSPTHTAAAGLAHDAAAAMHGHYHSVRAMLDDNAFDQPLHLTSGHEGDHTQARLSAVLEHPFDAFAATFKSPDNWCELMMLHLNIKYCAAHDNGRQQMLTVYVGRKHEQPLESAHRAEYAYRVVANGPDYLKIALEADKGPFRTRNYQIVLEAVPLDAESTFIHFGYSYDFGSLAKTAQAIYFRTVGRDKVGFTKIADDNSRPPEYVGGARGALERNIMRYYLALQAYLNGLAEPAPQRLDKRLEGWFALTERYPLQLHEIERDAYLRMKQREFERQRTGAEVLSPAGAVW</sequence>
<protein>
    <submittedName>
        <fullName evidence="2">Uncharacterized protein</fullName>
    </submittedName>
</protein>
<dbReference type="EMBL" id="JALJRB010000015">
    <property type="protein sequence ID" value="MCJ8501559.1"/>
    <property type="molecule type" value="Genomic_DNA"/>
</dbReference>
<evidence type="ECO:0000256" key="1">
    <source>
        <dbReference type="SAM" id="SignalP"/>
    </source>
</evidence>
<comment type="caution">
    <text evidence="2">The sequence shown here is derived from an EMBL/GenBank/DDBJ whole genome shotgun (WGS) entry which is preliminary data.</text>
</comment>
<feature type="signal peptide" evidence="1">
    <location>
        <begin position="1"/>
        <end position="25"/>
    </location>
</feature>
<gene>
    <name evidence="2" type="ORF">MRX98_13335</name>
</gene>
<dbReference type="RefSeq" id="WP_246909591.1">
    <property type="nucleotide sequence ID" value="NZ_JALJRB010000015.1"/>
</dbReference>
<accession>A0AA41R2H9</accession>
<feature type="chain" id="PRO_5041233142" evidence="1">
    <location>
        <begin position="26"/>
        <end position="309"/>
    </location>
</feature>
<proteinExistence type="predicted"/>
<reference evidence="2" key="1">
    <citation type="submission" date="2022-04" db="EMBL/GenBank/DDBJ databases">
        <title>Desulfatitalea alkaliphila sp. nov., a novel anaerobic sulfate-reducing bacterium isolated from terrestrial mud volcano, Taman Peninsula, Russia.</title>
        <authorList>
            <person name="Khomyakova M.A."/>
            <person name="Merkel A.Y."/>
            <person name="Slobodkin A.I."/>
        </authorList>
    </citation>
    <scope>NUCLEOTIDE SEQUENCE</scope>
    <source>
        <strain evidence="2">M08but</strain>
    </source>
</reference>
<evidence type="ECO:0000313" key="2">
    <source>
        <dbReference type="EMBL" id="MCJ8501559.1"/>
    </source>
</evidence>
<keyword evidence="3" id="KW-1185">Reference proteome</keyword>
<name>A0AA41R2H9_9BACT</name>
<organism evidence="2 3">
    <name type="scientific">Desulfatitalea alkaliphila</name>
    <dbReference type="NCBI Taxonomy" id="2929485"/>
    <lineage>
        <taxon>Bacteria</taxon>
        <taxon>Pseudomonadati</taxon>
        <taxon>Thermodesulfobacteriota</taxon>
        <taxon>Desulfobacteria</taxon>
        <taxon>Desulfobacterales</taxon>
        <taxon>Desulfosarcinaceae</taxon>
        <taxon>Desulfatitalea</taxon>
    </lineage>
</organism>
<evidence type="ECO:0000313" key="3">
    <source>
        <dbReference type="Proteomes" id="UP001165427"/>
    </source>
</evidence>